<evidence type="ECO:0000256" key="1">
    <source>
        <dbReference type="SAM" id="MobiDB-lite"/>
    </source>
</evidence>
<organism evidence="3 4">
    <name type="scientific">Trametes pubescens</name>
    <name type="common">White-rot fungus</name>
    <dbReference type="NCBI Taxonomy" id="154538"/>
    <lineage>
        <taxon>Eukaryota</taxon>
        <taxon>Fungi</taxon>
        <taxon>Dikarya</taxon>
        <taxon>Basidiomycota</taxon>
        <taxon>Agaricomycotina</taxon>
        <taxon>Agaricomycetes</taxon>
        <taxon>Polyporales</taxon>
        <taxon>Polyporaceae</taxon>
        <taxon>Trametes</taxon>
    </lineage>
</organism>
<name>A0A1M2VE74_TRAPU</name>
<protein>
    <recommendedName>
        <fullName evidence="2">Fungal-type protein kinase domain-containing protein</fullName>
    </recommendedName>
</protein>
<feature type="region of interest" description="Disordered" evidence="1">
    <location>
        <begin position="758"/>
        <end position="812"/>
    </location>
</feature>
<dbReference type="InterPro" id="IPR011009">
    <property type="entry name" value="Kinase-like_dom_sf"/>
</dbReference>
<dbReference type="OMA" id="QWWKSEG"/>
<dbReference type="PANTHER" id="PTHR38248:SF2">
    <property type="entry name" value="FUNK1 11"/>
    <property type="match status" value="1"/>
</dbReference>
<accession>A0A1M2VE74</accession>
<dbReference type="Pfam" id="PF17667">
    <property type="entry name" value="Pkinase_fungal"/>
    <property type="match status" value="2"/>
</dbReference>
<dbReference type="EMBL" id="MNAD01001374">
    <property type="protein sequence ID" value="OJT05846.1"/>
    <property type="molecule type" value="Genomic_DNA"/>
</dbReference>
<evidence type="ECO:0000259" key="2">
    <source>
        <dbReference type="Pfam" id="PF17667"/>
    </source>
</evidence>
<dbReference type="InterPro" id="IPR040976">
    <property type="entry name" value="Pkinase_fungal"/>
</dbReference>
<evidence type="ECO:0000313" key="3">
    <source>
        <dbReference type="EMBL" id="OJT05846.1"/>
    </source>
</evidence>
<dbReference type="Proteomes" id="UP000184267">
    <property type="component" value="Unassembled WGS sequence"/>
</dbReference>
<feature type="domain" description="Fungal-type protein kinase" evidence="2">
    <location>
        <begin position="123"/>
        <end position="455"/>
    </location>
</feature>
<dbReference type="AlphaFoldDB" id="A0A1M2VE74"/>
<dbReference type="STRING" id="154538.A0A1M2VE74"/>
<comment type="caution">
    <text evidence="3">The sequence shown here is derived from an EMBL/GenBank/DDBJ whole genome shotgun (WGS) entry which is preliminary data.</text>
</comment>
<gene>
    <name evidence="3" type="ORF">TRAPUB_3301</name>
</gene>
<proteinExistence type="predicted"/>
<feature type="domain" description="Fungal-type protein kinase" evidence="2">
    <location>
        <begin position="558"/>
        <end position="618"/>
    </location>
</feature>
<dbReference type="SUPFAM" id="SSF56112">
    <property type="entry name" value="Protein kinase-like (PK-like)"/>
    <property type="match status" value="1"/>
</dbReference>
<sequence length="812" mass="91733">MVGIDDIRIVPAKDFLDKILPIHPSVLDNIYHIITKLEPELYGEERRWKGFPPSGEAFEEDQLYPLFVDAANKIANAARNVPKNEADQVREAIWVDYQSSAPQSLDPDDECIRPDCALAMGGMRSTTQELEDHSIPNPREFVHVIAALATLPAHRLGFDPSMQLAREPLSPIHTYRLSSEGPDRFDVAMHKENEYATQWVITTENDTFLTLKALSELRNDQVIGSGCVVWAVVRYDERHQSPDTRAVYVLKQWWKSEGGVDEGAVYEYLQKINDETPDPDAQYIARMHHHETVKTAGEVDSTDGLIQRGLKSAPAPPAPRTAASKKRYRYIDEEAELFHGASVPIVIEDMVALYNVDPNATAPRKRTRMRVILAVFGCSMRFFTTLPELIELLLHGVRGHRFAYVHGVLQRDISPANLLIALSDSGASSPPQSQGTRGCLIDFNHAKRIQTVSERNIDFEEMDTPLHPVYLQFELTPPPGQVSEAVVQRAHHFFRLRDIETAPPLYYMYHVVQYIHAAFRYHKSSGVTSPVDMIFTPEDFGWNTALLRYPRESGTPSNTPSKQDPRFGTLPYASAKILNSDSVTVRRHQTKVALQSAVVVHDAIHDMESFFWVLLYICITRSGPGGDRREELTGDFNAASEPSRKQVLELRRVVYCFFDGGLEIIAWNKKELYFESLKPVLCQWWELLLLAYEFEGYEYHNIHKFVIELLERALEMVRELPANESTDDEQRTRDAAKKRDDFVHRVTHADLAVRAAQVGAASPPLSPTGLRITTAFDGTPESQKQQAVGGRDVPPSPPSPTPAQKKQKGKRN</sequence>
<reference evidence="3 4" key="1">
    <citation type="submission" date="2016-10" db="EMBL/GenBank/DDBJ databases">
        <title>Genome sequence of the basidiomycete white-rot fungus Trametes pubescens.</title>
        <authorList>
            <person name="Makela M.R."/>
            <person name="Granchi Z."/>
            <person name="Peng M."/>
            <person name="De Vries R.P."/>
            <person name="Grigoriev I."/>
            <person name="Riley R."/>
            <person name="Hilden K."/>
        </authorList>
    </citation>
    <scope>NUCLEOTIDE SEQUENCE [LARGE SCALE GENOMIC DNA]</scope>
    <source>
        <strain evidence="3 4">FBCC735</strain>
    </source>
</reference>
<dbReference type="PANTHER" id="PTHR38248">
    <property type="entry name" value="FUNK1 6"/>
    <property type="match status" value="1"/>
</dbReference>
<evidence type="ECO:0000313" key="4">
    <source>
        <dbReference type="Proteomes" id="UP000184267"/>
    </source>
</evidence>
<keyword evidence="4" id="KW-1185">Reference proteome</keyword>
<dbReference type="OrthoDB" id="3185297at2759"/>